<dbReference type="GO" id="GO:0005737">
    <property type="term" value="C:cytoplasm"/>
    <property type="evidence" value="ECO:0007669"/>
    <property type="project" value="UniProtKB-SubCell"/>
</dbReference>
<feature type="domain" description="Aminoacyl-transfer RNA synthetases class-II family profile" evidence="9">
    <location>
        <begin position="151"/>
        <end position="569"/>
    </location>
</feature>
<comment type="subunit">
    <text evidence="7">Homodimer.</text>
</comment>
<dbReference type="InterPro" id="IPR029351">
    <property type="entry name" value="GAD_dom"/>
</dbReference>
<comment type="similarity">
    <text evidence="1 7">Belongs to the class-II aminoacyl-tRNA synthetase family. Type 1 subfamily.</text>
</comment>
<dbReference type="SUPFAM" id="SSF50249">
    <property type="entry name" value="Nucleic acid-binding proteins"/>
    <property type="match status" value="1"/>
</dbReference>
<dbReference type="EMBL" id="JMCB01000010">
    <property type="protein sequence ID" value="KFE66474.1"/>
    <property type="molecule type" value="Genomic_DNA"/>
</dbReference>
<dbReference type="PRINTS" id="PR01042">
    <property type="entry name" value="TRNASYNTHASP"/>
</dbReference>
<gene>
    <name evidence="7" type="primary">aspS</name>
    <name evidence="10" type="ORF">DB31_0947</name>
</gene>
<protein>
    <recommendedName>
        <fullName evidence="7">Aspartate--tRNA(Asp/Asn) ligase</fullName>
        <ecNumber evidence="7">6.1.1.23</ecNumber>
    </recommendedName>
    <alternativeName>
        <fullName evidence="7">Aspartyl-tRNA synthetase</fullName>
        <shortName evidence="7">AspRS</shortName>
    </alternativeName>
    <alternativeName>
        <fullName evidence="7">Non-discriminating aspartyl-tRNA synthetase</fullName>
        <shortName evidence="7">ND-AspRS</shortName>
    </alternativeName>
</protein>
<comment type="subcellular location">
    <subcellularLocation>
        <location evidence="7">Cytoplasm</location>
    </subcellularLocation>
</comment>
<dbReference type="Pfam" id="PF02938">
    <property type="entry name" value="GAD"/>
    <property type="match status" value="1"/>
</dbReference>
<dbReference type="Pfam" id="PF00152">
    <property type="entry name" value="tRNA-synt_2"/>
    <property type="match status" value="1"/>
</dbReference>
<keyword evidence="5 7" id="KW-0648">Protein biosynthesis</keyword>
<feature type="binding site" evidence="7">
    <location>
        <position position="236"/>
    </location>
    <ligand>
        <name>ATP</name>
        <dbReference type="ChEBI" id="CHEBI:30616"/>
    </ligand>
</feature>
<feature type="binding site" evidence="7">
    <location>
        <position position="464"/>
    </location>
    <ligand>
        <name>L-aspartate</name>
        <dbReference type="ChEBI" id="CHEBI:29991"/>
    </ligand>
</feature>
<reference evidence="10 11" key="1">
    <citation type="submission" date="2014-04" db="EMBL/GenBank/DDBJ databases">
        <title>Genome assembly of Hyalangium minutum DSM 14724.</title>
        <authorList>
            <person name="Sharma G."/>
            <person name="Subramanian S."/>
        </authorList>
    </citation>
    <scope>NUCLEOTIDE SEQUENCE [LARGE SCALE GENOMIC DNA]</scope>
    <source>
        <strain evidence="10 11">DSM 14724</strain>
    </source>
</reference>
<dbReference type="PANTHER" id="PTHR22594">
    <property type="entry name" value="ASPARTYL/LYSYL-TRNA SYNTHETASE"/>
    <property type="match status" value="1"/>
</dbReference>
<evidence type="ECO:0000259" key="9">
    <source>
        <dbReference type="PROSITE" id="PS50862"/>
    </source>
</evidence>
<dbReference type="Gene3D" id="3.30.930.10">
    <property type="entry name" value="Bira Bifunctional Protein, Domain 2"/>
    <property type="match status" value="1"/>
</dbReference>
<feature type="binding site" evidence="7">
    <location>
        <position position="505"/>
    </location>
    <ligand>
        <name>L-aspartate</name>
        <dbReference type="ChEBI" id="CHEBI:29991"/>
    </ligand>
</feature>
<keyword evidence="11" id="KW-1185">Reference proteome</keyword>
<dbReference type="NCBIfam" id="TIGR00459">
    <property type="entry name" value="aspS_bact"/>
    <property type="match status" value="1"/>
</dbReference>
<feature type="compositionally biased region" description="Basic and acidic residues" evidence="8">
    <location>
        <begin position="587"/>
        <end position="597"/>
    </location>
</feature>
<comment type="catalytic activity">
    <reaction evidence="7">
        <text>tRNA(Asx) + L-aspartate + ATP = L-aspartyl-tRNA(Asx) + AMP + diphosphate</text>
        <dbReference type="Rhea" id="RHEA:18349"/>
        <dbReference type="Rhea" id="RHEA-COMP:9710"/>
        <dbReference type="Rhea" id="RHEA-COMP:9711"/>
        <dbReference type="ChEBI" id="CHEBI:29991"/>
        <dbReference type="ChEBI" id="CHEBI:30616"/>
        <dbReference type="ChEBI" id="CHEBI:33019"/>
        <dbReference type="ChEBI" id="CHEBI:78442"/>
        <dbReference type="ChEBI" id="CHEBI:78516"/>
        <dbReference type="ChEBI" id="CHEBI:456215"/>
        <dbReference type="EC" id="6.1.1.23"/>
    </reaction>
</comment>
<organism evidence="10 11">
    <name type="scientific">Hyalangium minutum</name>
    <dbReference type="NCBI Taxonomy" id="394096"/>
    <lineage>
        <taxon>Bacteria</taxon>
        <taxon>Pseudomonadati</taxon>
        <taxon>Myxococcota</taxon>
        <taxon>Myxococcia</taxon>
        <taxon>Myxococcales</taxon>
        <taxon>Cystobacterineae</taxon>
        <taxon>Archangiaceae</taxon>
        <taxon>Hyalangium</taxon>
    </lineage>
</organism>
<dbReference type="InterPro" id="IPR002312">
    <property type="entry name" value="Asp/Asn-tRNA-synth_IIb"/>
</dbReference>
<evidence type="ECO:0000256" key="2">
    <source>
        <dbReference type="ARBA" id="ARBA00022598"/>
    </source>
</evidence>
<evidence type="ECO:0000313" key="10">
    <source>
        <dbReference type="EMBL" id="KFE66474.1"/>
    </source>
</evidence>
<feature type="binding site" evidence="7">
    <location>
        <position position="498"/>
    </location>
    <ligand>
        <name>ATP</name>
        <dbReference type="ChEBI" id="CHEBI:30616"/>
    </ligand>
</feature>
<dbReference type="NCBIfam" id="NF001750">
    <property type="entry name" value="PRK00476.1"/>
    <property type="match status" value="1"/>
</dbReference>
<keyword evidence="3 7" id="KW-0547">Nucleotide-binding</keyword>
<comment type="function">
    <text evidence="7">Aspartyl-tRNA synthetase with relaxed tRNA specificity since it is able to aspartylate not only its cognate tRNA(Asp) but also tRNA(Asn). Reaction proceeds in two steps: L-aspartate is first activated by ATP to form Asp-AMP and then transferred to the acceptor end of tRNA(Asp/Asn).</text>
</comment>
<accession>A0A085WFL1</accession>
<feature type="region of interest" description="Aspartate" evidence="7">
    <location>
        <begin position="205"/>
        <end position="208"/>
    </location>
</feature>
<comment type="caution">
    <text evidence="7">Lacks conserved residue(s) required for the propagation of feature annotation.</text>
</comment>
<dbReference type="InterPro" id="IPR045864">
    <property type="entry name" value="aa-tRNA-synth_II/BPL/LPL"/>
</dbReference>
<keyword evidence="2 7" id="KW-0436">Ligase</keyword>
<evidence type="ECO:0000256" key="4">
    <source>
        <dbReference type="ARBA" id="ARBA00022840"/>
    </source>
</evidence>
<dbReference type="Gene3D" id="3.30.1360.30">
    <property type="entry name" value="GAD-like domain"/>
    <property type="match status" value="1"/>
</dbReference>
<dbReference type="SUPFAM" id="SSF55261">
    <property type="entry name" value="GAD domain-like"/>
    <property type="match status" value="1"/>
</dbReference>
<dbReference type="SUPFAM" id="SSF55681">
    <property type="entry name" value="Class II aaRS and biotin synthetases"/>
    <property type="match status" value="1"/>
</dbReference>
<feature type="region of interest" description="Disordered" evidence="8">
    <location>
        <begin position="572"/>
        <end position="608"/>
    </location>
</feature>
<dbReference type="AlphaFoldDB" id="A0A085WFL1"/>
<sequence length="608" mass="68373">MAVPFITEVKRTHTCGQLTKEHIGQEVVLFGWVQNRRDHGGAVFIDLRDREGLTQVVFEPDAKEAHETAGQLRLEYCVGIRGKVVSRGKNVNAKMKTGEIEVKADALTIFNRSEPTPFLIEDSIDTAEEKRLAHRYLDLRRKPLQQSLMTRSKMNALTRQYMVQNGFLELETPFMGKYTPGGARNFLVPSRLNPGKFYALAESPQLYKQLFMVAGFERYFQIVKCFRDEDLRLDRQPEFTQIDVEMSFVTQDDVFTIIEGLIKKLWKEVLDVDVPTPFMRMDFYESMDKYGNDKPDLRFGLEHVVLTDLIREHGEGGGVPLLHEAVQNKGIVKAMVLPVAKPLSRAETDKLEEFAKQAGARGLARAKVGEGGEWTQSPLAKTISPALRHAINEKCNAKTGDLILFQFGRESLVHTVMANLRVHVAKKLGLIPEYGSGGQWRFLWVVNPPLFEYDEETKTWAAAHHAFTRPHDGDVQYLLTDPGRVKCHRYDVVLNGFEIGGGSIRLHDPKVQSEVFKALGISDEEARTKFGFLLDALKFGAPPHGGIALGMDRLAMLLTGAESLRDVIPFPKTKTGTDQMTGAPGDVDERQLKEIHVRAVPPPSQQPK</sequence>
<name>A0A085WFL1_9BACT</name>
<evidence type="ECO:0000256" key="6">
    <source>
        <dbReference type="ARBA" id="ARBA00023146"/>
    </source>
</evidence>
<feature type="binding site" evidence="7">
    <location>
        <position position="227"/>
    </location>
    <ligand>
        <name>L-aspartate</name>
        <dbReference type="ChEBI" id="CHEBI:29991"/>
    </ligand>
</feature>
<dbReference type="InterPro" id="IPR004365">
    <property type="entry name" value="NA-bd_OB_tRNA"/>
</dbReference>
<evidence type="ECO:0000256" key="5">
    <source>
        <dbReference type="ARBA" id="ARBA00022917"/>
    </source>
</evidence>
<dbReference type="GO" id="GO:0050560">
    <property type="term" value="F:aspartate-tRNA(Asn) ligase activity"/>
    <property type="evidence" value="ECO:0007669"/>
    <property type="project" value="UniProtKB-EC"/>
</dbReference>
<dbReference type="GO" id="GO:0003676">
    <property type="term" value="F:nucleic acid binding"/>
    <property type="evidence" value="ECO:0007669"/>
    <property type="project" value="InterPro"/>
</dbReference>
<dbReference type="InterPro" id="IPR047090">
    <property type="entry name" value="AspRS_core"/>
</dbReference>
<dbReference type="GO" id="GO:0006422">
    <property type="term" value="P:aspartyl-tRNA aminoacylation"/>
    <property type="evidence" value="ECO:0007669"/>
    <property type="project" value="UniProtKB-UniRule"/>
</dbReference>
<keyword evidence="6 7" id="KW-0030">Aminoacyl-tRNA synthetase</keyword>
<comment type="caution">
    <text evidence="10">The sequence shown here is derived from an EMBL/GenBank/DDBJ whole genome shotgun (WGS) entry which is preliminary data.</text>
</comment>
<dbReference type="PATRIC" id="fig|394096.3.peg.5294"/>
<dbReference type="InterPro" id="IPR004115">
    <property type="entry name" value="GAD-like_sf"/>
</dbReference>
<dbReference type="Gene3D" id="2.40.50.140">
    <property type="entry name" value="Nucleic acid-binding proteins"/>
    <property type="match status" value="1"/>
</dbReference>
<dbReference type="EC" id="6.1.1.23" evidence="7"/>
<proteinExistence type="inferred from homology"/>
<evidence type="ECO:0000256" key="1">
    <source>
        <dbReference type="ARBA" id="ARBA00006303"/>
    </source>
</evidence>
<dbReference type="Pfam" id="PF01336">
    <property type="entry name" value="tRNA_anti-codon"/>
    <property type="match status" value="1"/>
</dbReference>
<feature type="binding site" evidence="7">
    <location>
        <begin position="227"/>
        <end position="229"/>
    </location>
    <ligand>
        <name>ATP</name>
        <dbReference type="ChEBI" id="CHEBI:30616"/>
    </ligand>
</feature>
<dbReference type="InterPro" id="IPR012340">
    <property type="entry name" value="NA-bd_OB-fold"/>
</dbReference>
<dbReference type="CDD" id="cd04317">
    <property type="entry name" value="EcAspRS_like_N"/>
    <property type="match status" value="1"/>
</dbReference>
<dbReference type="RefSeq" id="WP_044192360.1">
    <property type="nucleotide sequence ID" value="NZ_JMCB01000010.1"/>
</dbReference>
<dbReference type="InterPro" id="IPR004524">
    <property type="entry name" value="Asp-tRNA-ligase_1"/>
</dbReference>
<dbReference type="HAMAP" id="MF_00044">
    <property type="entry name" value="Asp_tRNA_synth_type1"/>
    <property type="match status" value="1"/>
</dbReference>
<evidence type="ECO:0000256" key="8">
    <source>
        <dbReference type="SAM" id="MobiDB-lite"/>
    </source>
</evidence>
<dbReference type="GO" id="GO:0005524">
    <property type="term" value="F:ATP binding"/>
    <property type="evidence" value="ECO:0007669"/>
    <property type="project" value="UniProtKB-UniRule"/>
</dbReference>
<keyword evidence="4 7" id="KW-0067">ATP-binding</keyword>
<dbReference type="OrthoDB" id="9802326at2"/>
<dbReference type="Proteomes" id="UP000028725">
    <property type="component" value="Unassembled WGS sequence"/>
</dbReference>
<dbReference type="PANTHER" id="PTHR22594:SF5">
    <property type="entry name" value="ASPARTATE--TRNA LIGASE, MITOCHONDRIAL"/>
    <property type="match status" value="1"/>
</dbReference>
<dbReference type="CDD" id="cd00777">
    <property type="entry name" value="AspRS_core"/>
    <property type="match status" value="1"/>
</dbReference>
<evidence type="ECO:0000256" key="7">
    <source>
        <dbReference type="HAMAP-Rule" id="MF_00044"/>
    </source>
</evidence>
<feature type="site" description="Important for tRNA non-discrimination" evidence="7">
    <location>
        <position position="39"/>
    </location>
</feature>
<dbReference type="GO" id="GO:0004815">
    <property type="term" value="F:aspartate-tRNA ligase activity"/>
    <property type="evidence" value="ECO:0007669"/>
    <property type="project" value="UniProtKB-UniRule"/>
</dbReference>
<dbReference type="STRING" id="394096.DB31_0947"/>
<evidence type="ECO:0000313" key="11">
    <source>
        <dbReference type="Proteomes" id="UP000028725"/>
    </source>
</evidence>
<evidence type="ECO:0000256" key="3">
    <source>
        <dbReference type="ARBA" id="ARBA00022741"/>
    </source>
</evidence>
<dbReference type="PROSITE" id="PS50862">
    <property type="entry name" value="AA_TRNA_LIGASE_II"/>
    <property type="match status" value="1"/>
</dbReference>
<keyword evidence="7" id="KW-0963">Cytoplasm</keyword>
<dbReference type="InterPro" id="IPR006195">
    <property type="entry name" value="aa-tRNA-synth_II"/>
</dbReference>
<dbReference type="InterPro" id="IPR047089">
    <property type="entry name" value="Asp-tRNA-ligase_1_N"/>
</dbReference>
<feature type="binding site" evidence="7">
    <location>
        <begin position="550"/>
        <end position="553"/>
    </location>
    <ligand>
        <name>ATP</name>
        <dbReference type="ChEBI" id="CHEBI:30616"/>
    </ligand>
</feature>
<dbReference type="InterPro" id="IPR004364">
    <property type="entry name" value="Aa-tRNA-synt_II"/>
</dbReference>